<feature type="transmembrane region" description="Helical" evidence="6">
    <location>
        <begin position="288"/>
        <end position="309"/>
    </location>
</feature>
<evidence type="ECO:0000256" key="4">
    <source>
        <dbReference type="ARBA" id="ARBA00022989"/>
    </source>
</evidence>
<dbReference type="NCBIfam" id="NF008432">
    <property type="entry name" value="PRK11272.1"/>
    <property type="match status" value="1"/>
</dbReference>
<evidence type="ECO:0000313" key="8">
    <source>
        <dbReference type="EMBL" id="MCY1012785.1"/>
    </source>
</evidence>
<gene>
    <name evidence="8" type="primary">yedA</name>
    <name evidence="8" type="ORF">OV079_46070</name>
</gene>
<feature type="transmembrane region" description="Helical" evidence="6">
    <location>
        <begin position="226"/>
        <end position="246"/>
    </location>
</feature>
<keyword evidence="3 6" id="KW-0812">Transmembrane</keyword>
<feature type="transmembrane region" description="Helical" evidence="6">
    <location>
        <begin position="203"/>
        <end position="220"/>
    </location>
</feature>
<dbReference type="AlphaFoldDB" id="A0A9X3F044"/>
<dbReference type="PANTHER" id="PTHR32322:SF2">
    <property type="entry name" value="EAMA DOMAIN-CONTAINING PROTEIN"/>
    <property type="match status" value="1"/>
</dbReference>
<comment type="similarity">
    <text evidence="2">Belongs to the EamA transporter family.</text>
</comment>
<dbReference type="SUPFAM" id="SSF103481">
    <property type="entry name" value="Multidrug resistance efflux transporter EmrE"/>
    <property type="match status" value="2"/>
</dbReference>
<evidence type="ECO:0000256" key="3">
    <source>
        <dbReference type="ARBA" id="ARBA00022692"/>
    </source>
</evidence>
<dbReference type="EMBL" id="JAPNKE010000002">
    <property type="protein sequence ID" value="MCY1012785.1"/>
    <property type="molecule type" value="Genomic_DNA"/>
</dbReference>
<evidence type="ECO:0000256" key="6">
    <source>
        <dbReference type="SAM" id="Phobius"/>
    </source>
</evidence>
<evidence type="ECO:0000313" key="9">
    <source>
        <dbReference type="Proteomes" id="UP001150924"/>
    </source>
</evidence>
<dbReference type="GO" id="GO:0016020">
    <property type="term" value="C:membrane"/>
    <property type="evidence" value="ECO:0007669"/>
    <property type="project" value="UniProtKB-SubCell"/>
</dbReference>
<accession>A0A9X3F044</accession>
<feature type="transmembrane region" description="Helical" evidence="6">
    <location>
        <begin position="258"/>
        <end position="276"/>
    </location>
</feature>
<comment type="subcellular location">
    <subcellularLocation>
        <location evidence="1">Membrane</location>
        <topology evidence="1">Multi-pass membrane protein</topology>
    </subcellularLocation>
</comment>
<evidence type="ECO:0000256" key="2">
    <source>
        <dbReference type="ARBA" id="ARBA00007362"/>
    </source>
</evidence>
<proteinExistence type="inferred from homology"/>
<dbReference type="InterPro" id="IPR037185">
    <property type="entry name" value="EmrE-like"/>
</dbReference>
<keyword evidence="9" id="KW-1185">Reference proteome</keyword>
<feature type="transmembrane region" description="Helical" evidence="6">
    <location>
        <begin position="344"/>
        <end position="363"/>
    </location>
</feature>
<feature type="transmembrane region" description="Helical" evidence="6">
    <location>
        <begin position="83"/>
        <end position="105"/>
    </location>
</feature>
<dbReference type="PANTHER" id="PTHR32322">
    <property type="entry name" value="INNER MEMBRANE TRANSPORTER"/>
    <property type="match status" value="1"/>
</dbReference>
<dbReference type="Pfam" id="PF00892">
    <property type="entry name" value="EamA"/>
    <property type="match status" value="2"/>
</dbReference>
<feature type="transmembrane region" description="Helical" evidence="6">
    <location>
        <begin position="321"/>
        <end position="338"/>
    </location>
</feature>
<keyword evidence="5 6" id="KW-0472">Membrane</keyword>
<evidence type="ECO:0000256" key="5">
    <source>
        <dbReference type="ARBA" id="ARBA00023136"/>
    </source>
</evidence>
<feature type="domain" description="EamA" evidence="7">
    <location>
        <begin position="88"/>
        <end position="216"/>
    </location>
</feature>
<dbReference type="Proteomes" id="UP001150924">
    <property type="component" value="Unassembled WGS sequence"/>
</dbReference>
<keyword evidence="4 6" id="KW-1133">Transmembrane helix</keyword>
<evidence type="ECO:0000259" key="7">
    <source>
        <dbReference type="Pfam" id="PF00892"/>
    </source>
</evidence>
<feature type="domain" description="EamA" evidence="7">
    <location>
        <begin position="227"/>
        <end position="360"/>
    </location>
</feature>
<feature type="transmembrane region" description="Helical" evidence="6">
    <location>
        <begin position="172"/>
        <end position="191"/>
    </location>
</feature>
<dbReference type="InterPro" id="IPR050638">
    <property type="entry name" value="AA-Vitamin_Transporters"/>
</dbReference>
<name>A0A9X3F044_9BACT</name>
<feature type="transmembrane region" description="Helical" evidence="6">
    <location>
        <begin position="148"/>
        <end position="166"/>
    </location>
</feature>
<evidence type="ECO:0000256" key="1">
    <source>
        <dbReference type="ARBA" id="ARBA00004141"/>
    </source>
</evidence>
<feature type="transmembrane region" description="Helical" evidence="6">
    <location>
        <begin position="117"/>
        <end position="136"/>
    </location>
</feature>
<organism evidence="8 9">
    <name type="scientific">Nannocystis pusilla</name>
    <dbReference type="NCBI Taxonomy" id="889268"/>
    <lineage>
        <taxon>Bacteria</taxon>
        <taxon>Pseudomonadati</taxon>
        <taxon>Myxococcota</taxon>
        <taxon>Polyangia</taxon>
        <taxon>Nannocystales</taxon>
        <taxon>Nannocystaceae</taxon>
        <taxon>Nannocystis</taxon>
    </lineage>
</organism>
<dbReference type="InterPro" id="IPR000620">
    <property type="entry name" value="EamA_dom"/>
</dbReference>
<protein>
    <submittedName>
        <fullName evidence="8">Drug/metabolite exporter YedA</fullName>
    </submittedName>
</protein>
<comment type="caution">
    <text evidence="8">The sequence shown here is derived from an EMBL/GenBank/DDBJ whole genome shotgun (WGS) entry which is preliminary data.</text>
</comment>
<reference evidence="8" key="1">
    <citation type="submission" date="2022-11" db="EMBL/GenBank/DDBJ databases">
        <title>Minimal conservation of predation-associated metabolite biosynthetic gene clusters underscores biosynthetic potential of Myxococcota including descriptions for ten novel species: Archangium lansinium sp. nov., Myxococcus landrumus sp. nov., Nannocystis bai.</title>
        <authorList>
            <person name="Ahearne A."/>
            <person name="Stevens C."/>
            <person name="Phillips K."/>
        </authorList>
    </citation>
    <scope>NUCLEOTIDE SEQUENCE</scope>
    <source>
        <strain evidence="8">Na p29</strain>
    </source>
</reference>
<sequence>MTPAYLDARGGTSTARGTRHRYSCSELGLYRYDRGVSASVTVGSAGPCFGHGFPFRRLDRPARADRLGSGRRRDRGPPGAREAPLLIVAAMLAVYFLWGSTYLAIRVALETIPPFSLGAARFLIAGGGLYAALRLLGVRRPTAAEWRTSFLTGALLFVAGNGFVVLGEQWVSSGLVALVVGTMPLWAALFGRAAGQPPTTREWLGLGLGFLGVAVLQLGGELAGAGFGALLVLLAPVCWALGVVLGRTRPLPPGPMGAATQMLAGGLMMALVAMLLGEAPTVPSARSLAAVAHLVVSGSLIGFTAYGYLLRRTRPAVANSYAYVNPVVAIVLGAALAGESVGPITWLATAVILSGVVVIGLGGKR</sequence>